<dbReference type="Proteomes" id="UP000463470">
    <property type="component" value="Unassembled WGS sequence"/>
</dbReference>
<evidence type="ECO:0000259" key="1">
    <source>
        <dbReference type="Pfam" id="PF01973"/>
    </source>
</evidence>
<name>A0A845L373_9FIRM</name>
<organism evidence="2 3">
    <name type="scientific">Heliomicrobium undosum</name>
    <dbReference type="NCBI Taxonomy" id="121734"/>
    <lineage>
        <taxon>Bacteria</taxon>
        <taxon>Bacillati</taxon>
        <taxon>Bacillota</taxon>
        <taxon>Clostridia</taxon>
        <taxon>Eubacteriales</taxon>
        <taxon>Heliobacteriaceae</taxon>
        <taxon>Heliomicrobium</taxon>
    </lineage>
</organism>
<dbReference type="Pfam" id="PF01973">
    <property type="entry name" value="MptE-like"/>
    <property type="match status" value="1"/>
</dbReference>
<feature type="domain" description="6-hydroxymethylpterin diphosphokinase MptE-like" evidence="1">
    <location>
        <begin position="205"/>
        <end position="352"/>
    </location>
</feature>
<accession>A0A845L373</accession>
<protein>
    <submittedName>
        <fullName evidence="2">DUF115 domain-containing protein</fullName>
    </submittedName>
</protein>
<comment type="caution">
    <text evidence="2">The sequence shown here is derived from an EMBL/GenBank/DDBJ whole genome shotgun (WGS) entry which is preliminary data.</text>
</comment>
<sequence length="436" mass="48393">MQNRKNIVSAKSTKMVLDELQPIQGRLGFWTLLNCRTGRYLHSRVNPEAEAEQWVAAQGEGDGKKPRRIAIYGFGLGYHVAAAARFCPGVAISVFDLDYRPFDLSMQLNLLLPSSVSVYTGERAEAALLQWLDKYTEADAFWVHRPSLDLLQDRHVRVRQILEGLLSLRQSYQRFGAQMWENWLQNEPYRNGDLALSDYLTRVGNPTAVVVLGTGPSLDPAIPYINRWREKALVLAAGSALKPLIRHGKRSDAVVISDPQHYVLQQVDVGDQPSLPPLLYLPTVHPAVLQAYGGERFVVAQDGMDYVADWAKSRGEVPVLTGGSVLTLALGVALRTKARKVLFAGADFAYTHGRRHAAHSHNYDWDATIPIGESRTVEANDGGFAVTTQALDTFRLFVEGAIRRNPEVTFFNTGTGAKIEGAKWLPFDQVENELSA</sequence>
<dbReference type="PANTHER" id="PTHR41786:SF1">
    <property type="entry name" value="6-HYDROXYMETHYLPTERIN DIPHOSPHOKINASE MPTE-LIKE DOMAIN-CONTAINING PROTEIN"/>
    <property type="match status" value="1"/>
</dbReference>
<dbReference type="InterPro" id="IPR002826">
    <property type="entry name" value="MptE-like"/>
</dbReference>
<evidence type="ECO:0000313" key="2">
    <source>
        <dbReference type="EMBL" id="MZP29465.1"/>
    </source>
</evidence>
<dbReference type="PANTHER" id="PTHR41786">
    <property type="entry name" value="MOTILITY ACCESSORY FACTOR MAF"/>
    <property type="match status" value="1"/>
</dbReference>
<dbReference type="RefSeq" id="WP_161256953.1">
    <property type="nucleotide sequence ID" value="NZ_WXEY01000005.1"/>
</dbReference>
<proteinExistence type="predicted"/>
<gene>
    <name evidence="2" type="ORF">GTO91_07070</name>
</gene>
<dbReference type="EMBL" id="WXEY01000005">
    <property type="protein sequence ID" value="MZP29465.1"/>
    <property type="molecule type" value="Genomic_DNA"/>
</dbReference>
<reference evidence="2 3" key="1">
    <citation type="submission" date="2020-01" db="EMBL/GenBank/DDBJ databases">
        <title>Whole-genome sequence of Heliobacterium undosum DSM 13378.</title>
        <authorList>
            <person name="Kyndt J.A."/>
            <person name="Meyer T.E."/>
        </authorList>
    </citation>
    <scope>NUCLEOTIDE SEQUENCE [LARGE SCALE GENOMIC DNA]</scope>
    <source>
        <strain evidence="2 3">DSM 13378</strain>
    </source>
</reference>
<dbReference type="OrthoDB" id="5291305at2"/>
<keyword evidence="3" id="KW-1185">Reference proteome</keyword>
<evidence type="ECO:0000313" key="3">
    <source>
        <dbReference type="Proteomes" id="UP000463470"/>
    </source>
</evidence>
<dbReference type="AlphaFoldDB" id="A0A845L373"/>